<comment type="caution">
    <text evidence="3">The sequence shown here is derived from an EMBL/GenBank/DDBJ whole genome shotgun (WGS) entry which is preliminary data.</text>
</comment>
<reference evidence="3 4" key="1">
    <citation type="submission" date="2024-11" db="EMBL/GenBank/DDBJ databases">
        <title>Chromosome-level genome assembly of the freshwater bivalve Anodonta woodiana.</title>
        <authorList>
            <person name="Chen X."/>
        </authorList>
    </citation>
    <scope>NUCLEOTIDE SEQUENCE [LARGE SCALE GENOMIC DNA]</scope>
    <source>
        <strain evidence="3">MN2024</strain>
        <tissue evidence="3">Gills</tissue>
    </source>
</reference>
<dbReference type="PANTHER" id="PTHR31402:SF2">
    <property type="entry name" value="UPF0711 PROTEIN C18ORF21"/>
    <property type="match status" value="1"/>
</dbReference>
<dbReference type="InterPro" id="IPR029779">
    <property type="entry name" value="Rmp24-like"/>
</dbReference>
<evidence type="ECO:0000256" key="2">
    <source>
        <dbReference type="SAM" id="MobiDB-lite"/>
    </source>
</evidence>
<evidence type="ECO:0000313" key="3">
    <source>
        <dbReference type="EMBL" id="KAL3842190.1"/>
    </source>
</evidence>
<accession>A0ABD3TZH7</accession>
<protein>
    <submittedName>
        <fullName evidence="3">Uncharacterized protein</fullName>
    </submittedName>
</protein>
<evidence type="ECO:0000313" key="4">
    <source>
        <dbReference type="Proteomes" id="UP001634394"/>
    </source>
</evidence>
<keyword evidence="4" id="KW-1185">Reference proteome</keyword>
<sequence>MDQDLQLEHLKKLSLITASVCPSLSLFYKCKIKSQQETCQYNVADDKEKFGRYHACPFCNTPFTLGNHRVRLLPKMKLDKRMKKLLRKNEHSSQSLGKFQTNLVKNYTKSCNKLVVACYVCKKITKLPGQSRKDKAVQKQTEIKIDKPVAELKSRKQKLKLKKKEKRKLRKLGLSVKEVHGISVNRLEGVNFQSLTSKTNKKSFSVPSETSTVEVRTASENEPTLFHSMLNSDARKQTLSGSLPKSVQSFQTQKQSNHTQLRDFRPVQNRASKETMQSKKTKMKAKDLHQQLGKILKNESKKMSGVGSLTDFLSSL</sequence>
<name>A0ABD3TZH7_SINWO</name>
<gene>
    <name evidence="3" type="ORF">ACJMK2_020232</name>
</gene>
<dbReference type="PANTHER" id="PTHR31402">
    <property type="entry name" value="UPF0711 PROTEIN C18ORF21"/>
    <property type="match status" value="1"/>
</dbReference>
<feature type="compositionally biased region" description="Basic and acidic residues" evidence="2">
    <location>
        <begin position="260"/>
        <end position="277"/>
    </location>
</feature>
<organism evidence="3 4">
    <name type="scientific">Sinanodonta woodiana</name>
    <name type="common">Chinese pond mussel</name>
    <name type="synonym">Anodonta woodiana</name>
    <dbReference type="NCBI Taxonomy" id="1069815"/>
    <lineage>
        <taxon>Eukaryota</taxon>
        <taxon>Metazoa</taxon>
        <taxon>Spiralia</taxon>
        <taxon>Lophotrochozoa</taxon>
        <taxon>Mollusca</taxon>
        <taxon>Bivalvia</taxon>
        <taxon>Autobranchia</taxon>
        <taxon>Heteroconchia</taxon>
        <taxon>Palaeoheterodonta</taxon>
        <taxon>Unionida</taxon>
        <taxon>Unionoidea</taxon>
        <taxon>Unionidae</taxon>
        <taxon>Unioninae</taxon>
        <taxon>Sinanodonta</taxon>
    </lineage>
</organism>
<evidence type="ECO:0000256" key="1">
    <source>
        <dbReference type="ARBA" id="ARBA00006160"/>
    </source>
</evidence>
<dbReference type="Pfam" id="PF15719">
    <property type="entry name" value="Rmp24-like"/>
    <property type="match status" value="1"/>
</dbReference>
<dbReference type="EMBL" id="JBJQND010000017">
    <property type="protein sequence ID" value="KAL3842190.1"/>
    <property type="molecule type" value="Genomic_DNA"/>
</dbReference>
<dbReference type="Proteomes" id="UP001634394">
    <property type="component" value="Unassembled WGS sequence"/>
</dbReference>
<dbReference type="AlphaFoldDB" id="A0ABD3TZH7"/>
<feature type="region of interest" description="Disordered" evidence="2">
    <location>
        <begin position="198"/>
        <end position="220"/>
    </location>
</feature>
<comment type="similarity">
    <text evidence="1">Belongs to the UPF0711 family.</text>
</comment>
<proteinExistence type="inferred from homology"/>
<feature type="region of interest" description="Disordered" evidence="2">
    <location>
        <begin position="251"/>
        <end position="286"/>
    </location>
</feature>